<dbReference type="EMBL" id="KB908877">
    <property type="protein sequence ID" value="EOA80984.1"/>
    <property type="molecule type" value="Genomic_DNA"/>
</dbReference>
<dbReference type="GeneID" id="19402791"/>
<sequence>MLAAPITLKGQGLDKEDGTGKIGPIDWRGFTKIPKTGAIASAHWKYLFETAKCAWSRITLDMEALEKLNKTMADVPDSECEQQESLGRRQLPISAGTADPEAQRIAIQQNVDLLKKKPDHYDRVFQYLEAELFGRRSRQKKRDLTEKQYHLIARLRDNADDFVLLYDERNEEEEEEEVEDDSYFIEEEDRLLRERDELIVKIREQLAMPINAPDDVEPSHSPVSEKPELPEVPQKIEYVTESNEPEPPVIPVKLISSEHNMNTHKGVIDTFGEITGSNDEISRTYLIRAGWDIDVALSDFYEPQPQLKQPTLPAAKYSEGELASLEQFIHITKATDGTAESYLKSADWCLGPAVSNYFADGDALRDAVKAADQASSAKPSKISATINDRPVHHICVGTNDTQKRLAISSRDPAKALTAQVAVRNKRIQKIKSEMDANQRAMHELAIGTTCEEPIAINQKSQKICHPPRVAGPPATGERTSRFERVFENKKREVAPSPPQKGLSHAGLPLSLDESGNVIPPTEPIGTPYQQYLAMRRRLQIQHYGHEAIDSNGDPLRGVPTRERCEPPIVQEGSSSSDDSTNDQDGESTPPASPSPPQSPPQPETENLPKLTIKLKFSLGVIEEKKKPKEHAVVEEIARITEIVDDVAAAQEHRKALFVSNEEDAWDGYDSDDQKVDCGSDFDAEGESDGDEEMVFPMDEGTKV</sequence>
<accession>R0JTX2</accession>
<dbReference type="InterPro" id="IPR009060">
    <property type="entry name" value="UBA-like_sf"/>
</dbReference>
<feature type="region of interest" description="Disordered" evidence="1">
    <location>
        <begin position="545"/>
        <end position="610"/>
    </location>
</feature>
<feature type="region of interest" description="Disordered" evidence="1">
    <location>
        <begin position="487"/>
        <end position="523"/>
    </location>
</feature>
<feature type="compositionally biased region" description="Acidic residues" evidence="1">
    <location>
        <begin position="679"/>
        <end position="693"/>
    </location>
</feature>
<dbReference type="SUPFAM" id="SSF46934">
    <property type="entry name" value="UBA-like"/>
    <property type="match status" value="1"/>
</dbReference>
<dbReference type="HOGENOM" id="CLU_392398_0_0_1"/>
<evidence type="ECO:0000313" key="2">
    <source>
        <dbReference type="EMBL" id="EOA80984.1"/>
    </source>
</evidence>
<gene>
    <name evidence="2" type="ORF">SETTUDRAFT_24497</name>
</gene>
<reference evidence="2 3" key="1">
    <citation type="journal article" date="2012" name="PLoS Pathog.">
        <title>Diverse lifestyles and strategies of plant pathogenesis encoded in the genomes of eighteen Dothideomycetes fungi.</title>
        <authorList>
            <person name="Ohm R.A."/>
            <person name="Feau N."/>
            <person name="Henrissat B."/>
            <person name="Schoch C.L."/>
            <person name="Horwitz B.A."/>
            <person name="Barry K.W."/>
            <person name="Condon B.J."/>
            <person name="Copeland A.C."/>
            <person name="Dhillon B."/>
            <person name="Glaser F."/>
            <person name="Hesse C.N."/>
            <person name="Kosti I."/>
            <person name="LaButti K."/>
            <person name="Lindquist E.A."/>
            <person name="Lucas S."/>
            <person name="Salamov A.A."/>
            <person name="Bradshaw R.E."/>
            <person name="Ciuffetti L."/>
            <person name="Hamelin R.C."/>
            <person name="Kema G.H.J."/>
            <person name="Lawrence C."/>
            <person name="Scott J.A."/>
            <person name="Spatafora J.W."/>
            <person name="Turgeon B.G."/>
            <person name="de Wit P.J.G.M."/>
            <person name="Zhong S."/>
            <person name="Goodwin S.B."/>
            <person name="Grigoriev I.V."/>
        </authorList>
    </citation>
    <scope>NUCLEOTIDE SEQUENCE [LARGE SCALE GENOMIC DNA]</scope>
    <source>
        <strain evidence="3">28A</strain>
    </source>
</reference>
<protein>
    <submittedName>
        <fullName evidence="2">Uncharacterized protein</fullName>
    </submittedName>
</protein>
<dbReference type="OrthoDB" id="3695135at2759"/>
<evidence type="ECO:0000313" key="3">
    <source>
        <dbReference type="Proteomes" id="UP000016935"/>
    </source>
</evidence>
<keyword evidence="3" id="KW-1185">Reference proteome</keyword>
<dbReference type="RefSeq" id="XP_008031193.1">
    <property type="nucleotide sequence ID" value="XM_008033002.1"/>
</dbReference>
<feature type="compositionally biased region" description="Pro residues" evidence="1">
    <location>
        <begin position="590"/>
        <end position="602"/>
    </location>
</feature>
<dbReference type="Pfam" id="PF14555">
    <property type="entry name" value="UBA_4"/>
    <property type="match status" value="2"/>
</dbReference>
<proteinExistence type="predicted"/>
<dbReference type="CDD" id="cd14352">
    <property type="entry name" value="UBA_DCN1"/>
    <property type="match status" value="1"/>
</dbReference>
<reference evidence="2 3" key="2">
    <citation type="journal article" date="2013" name="PLoS Genet.">
        <title>Comparative genome structure, secondary metabolite, and effector coding capacity across Cochliobolus pathogens.</title>
        <authorList>
            <person name="Condon B.J."/>
            <person name="Leng Y."/>
            <person name="Wu D."/>
            <person name="Bushley K.E."/>
            <person name="Ohm R.A."/>
            <person name="Otillar R."/>
            <person name="Martin J."/>
            <person name="Schackwitz W."/>
            <person name="Grimwood J."/>
            <person name="MohdZainudin N."/>
            <person name="Xue C."/>
            <person name="Wang R."/>
            <person name="Manning V.A."/>
            <person name="Dhillon B."/>
            <person name="Tu Z.J."/>
            <person name="Steffenson B.J."/>
            <person name="Salamov A."/>
            <person name="Sun H."/>
            <person name="Lowry S."/>
            <person name="LaButti K."/>
            <person name="Han J."/>
            <person name="Copeland A."/>
            <person name="Lindquist E."/>
            <person name="Barry K."/>
            <person name="Schmutz J."/>
            <person name="Baker S.E."/>
            <person name="Ciuffetti L.M."/>
            <person name="Grigoriev I.V."/>
            <person name="Zhong S."/>
            <person name="Turgeon B.G."/>
        </authorList>
    </citation>
    <scope>NUCLEOTIDE SEQUENCE [LARGE SCALE GENOMIC DNA]</scope>
    <source>
        <strain evidence="3">28A</strain>
    </source>
</reference>
<dbReference type="AlphaFoldDB" id="R0JTX2"/>
<dbReference type="Gene3D" id="1.10.8.10">
    <property type="entry name" value="DNA helicase RuvA subunit, C-terminal domain"/>
    <property type="match status" value="2"/>
</dbReference>
<organism evidence="2 3">
    <name type="scientific">Exserohilum turcicum (strain 28A)</name>
    <name type="common">Northern leaf blight fungus</name>
    <name type="synonym">Setosphaeria turcica</name>
    <dbReference type="NCBI Taxonomy" id="671987"/>
    <lineage>
        <taxon>Eukaryota</taxon>
        <taxon>Fungi</taxon>
        <taxon>Dikarya</taxon>
        <taxon>Ascomycota</taxon>
        <taxon>Pezizomycotina</taxon>
        <taxon>Dothideomycetes</taxon>
        <taxon>Pleosporomycetidae</taxon>
        <taxon>Pleosporales</taxon>
        <taxon>Pleosporineae</taxon>
        <taxon>Pleosporaceae</taxon>
        <taxon>Exserohilum</taxon>
    </lineage>
</organism>
<name>R0JTX2_EXST2</name>
<dbReference type="Proteomes" id="UP000016935">
    <property type="component" value="Unassembled WGS sequence"/>
</dbReference>
<evidence type="ECO:0000256" key="1">
    <source>
        <dbReference type="SAM" id="MobiDB-lite"/>
    </source>
</evidence>
<feature type="region of interest" description="Disordered" evidence="1">
    <location>
        <begin position="662"/>
        <end position="703"/>
    </location>
</feature>